<reference evidence="2" key="2">
    <citation type="submission" date="2010-07" db="EMBL/GenBank/DDBJ databases">
        <authorList>
            <consortium name="The Broad Institute Genome Sequencing Platform"/>
            <consortium name="Broad Institute Genome Sequencing Center for Infectious Disease"/>
            <person name="Ma L.-J."/>
            <person name="Dead R."/>
            <person name="Young S."/>
            <person name="Zeng Q."/>
            <person name="Koehrsen M."/>
            <person name="Alvarado L."/>
            <person name="Berlin A."/>
            <person name="Chapman S.B."/>
            <person name="Chen Z."/>
            <person name="Freedman E."/>
            <person name="Gellesch M."/>
            <person name="Goldberg J."/>
            <person name="Griggs A."/>
            <person name="Gujja S."/>
            <person name="Heilman E.R."/>
            <person name="Heiman D."/>
            <person name="Hepburn T."/>
            <person name="Howarth C."/>
            <person name="Jen D."/>
            <person name="Larson L."/>
            <person name="Mehta T."/>
            <person name="Neiman D."/>
            <person name="Pearson M."/>
            <person name="Roberts A."/>
            <person name="Saif S."/>
            <person name="Shea T."/>
            <person name="Shenoy N."/>
            <person name="Sisk P."/>
            <person name="Stolte C."/>
            <person name="Sykes S."/>
            <person name="Walk T."/>
            <person name="White J."/>
            <person name="Yandava C."/>
            <person name="Haas B."/>
            <person name="Nusbaum C."/>
            <person name="Birren B."/>
        </authorList>
    </citation>
    <scope>NUCLEOTIDE SEQUENCE</scope>
    <source>
        <strain evidence="2">R3-111a-1</strain>
    </source>
</reference>
<reference evidence="4" key="1">
    <citation type="submission" date="2010-07" db="EMBL/GenBank/DDBJ databases">
        <title>The genome sequence of Gaeumannomyces graminis var. tritici strain R3-111a-1.</title>
        <authorList>
            <consortium name="The Broad Institute Genome Sequencing Platform"/>
            <person name="Ma L.-J."/>
            <person name="Dead R."/>
            <person name="Young S."/>
            <person name="Zeng Q."/>
            <person name="Koehrsen M."/>
            <person name="Alvarado L."/>
            <person name="Berlin A."/>
            <person name="Chapman S.B."/>
            <person name="Chen Z."/>
            <person name="Freedman E."/>
            <person name="Gellesch M."/>
            <person name="Goldberg J."/>
            <person name="Griggs A."/>
            <person name="Gujja S."/>
            <person name="Heilman E.R."/>
            <person name="Heiman D."/>
            <person name="Hepburn T."/>
            <person name="Howarth C."/>
            <person name="Jen D."/>
            <person name="Larson L."/>
            <person name="Mehta T."/>
            <person name="Neiman D."/>
            <person name="Pearson M."/>
            <person name="Roberts A."/>
            <person name="Saif S."/>
            <person name="Shea T."/>
            <person name="Shenoy N."/>
            <person name="Sisk P."/>
            <person name="Stolte C."/>
            <person name="Sykes S."/>
            <person name="Walk T."/>
            <person name="White J."/>
            <person name="Yandava C."/>
            <person name="Haas B."/>
            <person name="Nusbaum C."/>
            <person name="Birren B."/>
        </authorList>
    </citation>
    <scope>NUCLEOTIDE SEQUENCE [LARGE SCALE GENOMIC DNA]</scope>
    <source>
        <strain evidence="4">R3-111a-1</strain>
    </source>
</reference>
<dbReference type="HOGENOM" id="CLU_1959719_0_0_1"/>
<dbReference type="VEuPathDB" id="FungiDB:GGTG_02205"/>
<proteinExistence type="predicted"/>
<reference evidence="2" key="3">
    <citation type="submission" date="2010-09" db="EMBL/GenBank/DDBJ databases">
        <title>Annotation of Gaeumannomyces graminis var. tritici R3-111a-1.</title>
        <authorList>
            <consortium name="The Broad Institute Genome Sequencing Platform"/>
            <person name="Ma L.-J."/>
            <person name="Dead R."/>
            <person name="Young S.K."/>
            <person name="Zeng Q."/>
            <person name="Gargeya S."/>
            <person name="Fitzgerald M."/>
            <person name="Haas B."/>
            <person name="Abouelleil A."/>
            <person name="Alvarado L."/>
            <person name="Arachchi H.M."/>
            <person name="Berlin A."/>
            <person name="Brown A."/>
            <person name="Chapman S.B."/>
            <person name="Chen Z."/>
            <person name="Dunbar C."/>
            <person name="Freedman E."/>
            <person name="Gearin G."/>
            <person name="Gellesch M."/>
            <person name="Goldberg J."/>
            <person name="Griggs A."/>
            <person name="Gujja S."/>
            <person name="Heiman D."/>
            <person name="Howarth C."/>
            <person name="Larson L."/>
            <person name="Lui A."/>
            <person name="MacDonald P.J.P."/>
            <person name="Mehta T."/>
            <person name="Montmayeur A."/>
            <person name="Murphy C."/>
            <person name="Neiman D."/>
            <person name="Pearson M."/>
            <person name="Priest M."/>
            <person name="Roberts A."/>
            <person name="Saif S."/>
            <person name="Shea T."/>
            <person name="Shenoy N."/>
            <person name="Sisk P."/>
            <person name="Stolte C."/>
            <person name="Sykes S."/>
            <person name="Yandava C."/>
            <person name="Wortman J."/>
            <person name="Nusbaum C."/>
            <person name="Birren B."/>
        </authorList>
    </citation>
    <scope>NUCLEOTIDE SEQUENCE</scope>
    <source>
        <strain evidence="2">R3-111a-1</strain>
    </source>
</reference>
<evidence type="ECO:0000313" key="2">
    <source>
        <dbReference type="EMBL" id="EJT82231.1"/>
    </source>
</evidence>
<accession>J3NLQ5</accession>
<dbReference type="AlphaFoldDB" id="J3NLQ5"/>
<organism evidence="2">
    <name type="scientific">Gaeumannomyces tritici (strain R3-111a-1)</name>
    <name type="common">Wheat and barley take-all root rot fungus</name>
    <name type="synonym">Gaeumannomyces graminis var. tritici</name>
    <dbReference type="NCBI Taxonomy" id="644352"/>
    <lineage>
        <taxon>Eukaryota</taxon>
        <taxon>Fungi</taxon>
        <taxon>Dikarya</taxon>
        <taxon>Ascomycota</taxon>
        <taxon>Pezizomycotina</taxon>
        <taxon>Sordariomycetes</taxon>
        <taxon>Sordariomycetidae</taxon>
        <taxon>Magnaporthales</taxon>
        <taxon>Magnaporthaceae</taxon>
        <taxon>Gaeumannomyces</taxon>
    </lineage>
</organism>
<keyword evidence="4" id="KW-1185">Reference proteome</keyword>
<evidence type="ECO:0000313" key="3">
    <source>
        <dbReference type="EnsemblFungi" id="EJT82231"/>
    </source>
</evidence>
<evidence type="ECO:0000313" key="4">
    <source>
        <dbReference type="Proteomes" id="UP000006039"/>
    </source>
</evidence>
<gene>
    <name evidence="3" type="primary">20342663</name>
    <name evidence="2" type="ORF">GGTG_02205</name>
</gene>
<feature type="chain" id="PRO_5015094233" evidence="1">
    <location>
        <begin position="20"/>
        <end position="128"/>
    </location>
</feature>
<protein>
    <submittedName>
        <fullName evidence="2 3">Uncharacterized protein</fullName>
    </submittedName>
</protein>
<feature type="signal peptide" evidence="1">
    <location>
        <begin position="1"/>
        <end position="19"/>
    </location>
</feature>
<dbReference type="GeneID" id="20342663"/>
<sequence>MRLHATAALLAGCAGLTAADSMTIWPLIYFNEGGRSMPKVLGLQILCMDWRNRRGHYDFSGQIKRCIRESSSIPVDGGTSSEWNEVACSWRLLEAGAVPGNGTSAAGAVVEDYAVNNTGTKPQVKARK</sequence>
<keyword evidence="1" id="KW-0732">Signal</keyword>
<dbReference type="OrthoDB" id="4860686at2759"/>
<dbReference type="EMBL" id="GL385395">
    <property type="protein sequence ID" value="EJT82231.1"/>
    <property type="molecule type" value="Genomic_DNA"/>
</dbReference>
<reference evidence="3" key="5">
    <citation type="submission" date="2018-04" db="UniProtKB">
        <authorList>
            <consortium name="EnsemblFungi"/>
        </authorList>
    </citation>
    <scope>IDENTIFICATION</scope>
    <source>
        <strain evidence="3">R3-111a-1</strain>
    </source>
</reference>
<reference evidence="3" key="4">
    <citation type="journal article" date="2015" name="G3 (Bethesda)">
        <title>Genome sequences of three phytopathogenic species of the Magnaporthaceae family of fungi.</title>
        <authorList>
            <person name="Okagaki L.H."/>
            <person name="Nunes C.C."/>
            <person name="Sailsbery J."/>
            <person name="Clay B."/>
            <person name="Brown D."/>
            <person name="John T."/>
            <person name="Oh Y."/>
            <person name="Young N."/>
            <person name="Fitzgerald M."/>
            <person name="Haas B.J."/>
            <person name="Zeng Q."/>
            <person name="Young S."/>
            <person name="Adiconis X."/>
            <person name="Fan L."/>
            <person name="Levin J.Z."/>
            <person name="Mitchell T.K."/>
            <person name="Okubara P.A."/>
            <person name="Farman M.L."/>
            <person name="Kohn L.M."/>
            <person name="Birren B."/>
            <person name="Ma L.-J."/>
            <person name="Dean R.A."/>
        </authorList>
    </citation>
    <scope>NUCLEOTIDE SEQUENCE</scope>
    <source>
        <strain evidence="3">R3-111a-1</strain>
    </source>
</reference>
<dbReference type="Proteomes" id="UP000006039">
    <property type="component" value="Unassembled WGS sequence"/>
</dbReference>
<evidence type="ECO:0000256" key="1">
    <source>
        <dbReference type="SAM" id="SignalP"/>
    </source>
</evidence>
<dbReference type="RefSeq" id="XP_009218240.1">
    <property type="nucleotide sequence ID" value="XM_009219976.1"/>
</dbReference>
<name>J3NLQ5_GAET3</name>
<dbReference type="EnsemblFungi" id="EJT82231">
    <property type="protein sequence ID" value="EJT82231"/>
    <property type="gene ID" value="GGTG_02205"/>
</dbReference>